<dbReference type="PANTHER" id="PTHR40596">
    <property type="entry name" value="CITRATE LYASE ALPHA CHAIN"/>
    <property type="match status" value="1"/>
</dbReference>
<organism evidence="1 2">
    <name type="scientific">Fusobacterium vincentii ATCC 49256</name>
    <dbReference type="NCBI Taxonomy" id="209882"/>
    <lineage>
        <taxon>Bacteria</taxon>
        <taxon>Fusobacteriati</taxon>
        <taxon>Fusobacteriota</taxon>
        <taxon>Fusobacteriia</taxon>
        <taxon>Fusobacteriales</taxon>
        <taxon>Fusobacteriaceae</taxon>
        <taxon>Fusobacterium</taxon>
    </lineage>
</organism>
<dbReference type="InterPro" id="IPR037171">
    <property type="entry name" value="NagB/RpiA_transferase-like"/>
</dbReference>
<reference evidence="1 2" key="1">
    <citation type="journal article" date="2003" name="Genome Res.">
        <title>Genome analysis of F. nucleatum sub spp vincentii and its comparison with the genome of F. nucleatum ATCC 25586.</title>
        <authorList>
            <person name="Kapatral V."/>
            <person name="Ivanova N."/>
            <person name="Anderson I."/>
            <person name="Reznik G."/>
            <person name="Bhattacharyya A."/>
            <person name="Gardner W.L."/>
            <person name="Mikhailova N."/>
            <person name="Lapidus A."/>
            <person name="Larsen N."/>
            <person name="D'Souza M."/>
            <person name="Walunas T."/>
            <person name="Haselkorn R."/>
            <person name="Overbeek R."/>
            <person name="Kyrpides N."/>
        </authorList>
    </citation>
    <scope>NUCLEOTIDE SEQUENCE [LARGE SCALE GENOMIC DNA]</scope>
    <source>
        <strain evidence="1 2">ATCC 49256</strain>
    </source>
</reference>
<keyword evidence="1" id="KW-0456">Lyase</keyword>
<dbReference type="EC" id="2.8.3.10" evidence="1"/>
<sequence>MVEKNIKMSFALGGISSAICKLLDKGLVKNIIDVQDFDLTAIEHFTNNPKHFGISSSEYANPANKSA</sequence>
<evidence type="ECO:0000313" key="2">
    <source>
        <dbReference type="Proteomes" id="UP000006454"/>
    </source>
</evidence>
<dbReference type="GO" id="GO:0008815">
    <property type="term" value="F:citrate (pro-3S)-lyase activity"/>
    <property type="evidence" value="ECO:0007669"/>
    <property type="project" value="UniProtKB-EC"/>
</dbReference>
<dbReference type="Proteomes" id="UP000006454">
    <property type="component" value="Unassembled WGS sequence"/>
</dbReference>
<protein>
    <submittedName>
        <fullName evidence="1">Citrate lyase alpha chain</fullName>
        <ecNumber evidence="1">2.8.3.10</ecNumber>
        <ecNumber evidence="1">4.1.3.6</ecNumber>
    </submittedName>
</protein>
<dbReference type="GO" id="GO:0009346">
    <property type="term" value="C:ATP-independent citrate lyase complex"/>
    <property type="evidence" value="ECO:0007669"/>
    <property type="project" value="InterPro"/>
</dbReference>
<dbReference type="Pfam" id="PF04223">
    <property type="entry name" value="CitF"/>
    <property type="match status" value="1"/>
</dbReference>
<dbReference type="PANTHER" id="PTHR40596:SF1">
    <property type="entry name" value="CITRATE LYASE ALPHA CHAIN"/>
    <property type="match status" value="1"/>
</dbReference>
<dbReference type="Gene3D" id="3.40.1080.10">
    <property type="entry name" value="Glutaconate Coenzyme A-transferase"/>
    <property type="match status" value="1"/>
</dbReference>
<proteinExistence type="predicted"/>
<name>Q7P3N2_FUSVC</name>
<dbReference type="InterPro" id="IPR006472">
    <property type="entry name" value="Citrate_lyase_asu"/>
</dbReference>
<dbReference type="AlphaFoldDB" id="Q7P3N2"/>
<evidence type="ECO:0000313" key="1">
    <source>
        <dbReference type="EMBL" id="EAA23186.1"/>
    </source>
</evidence>
<gene>
    <name evidence="1" type="ORF">FNV0118</name>
</gene>
<dbReference type="GO" id="GO:0008814">
    <property type="term" value="F:citrate CoA-transferase activity"/>
    <property type="evidence" value="ECO:0007669"/>
    <property type="project" value="UniProtKB-EC"/>
</dbReference>
<accession>Q7P3N2</accession>
<dbReference type="EC" id="4.1.3.6" evidence="1"/>
<dbReference type="EMBL" id="AABF01000202">
    <property type="protein sequence ID" value="EAA23186.1"/>
    <property type="molecule type" value="Genomic_DNA"/>
</dbReference>
<dbReference type="SUPFAM" id="SSF100950">
    <property type="entry name" value="NagB/RpiA/CoA transferase-like"/>
    <property type="match status" value="1"/>
</dbReference>
<comment type="caution">
    <text evidence="1">The sequence shown here is derived from an EMBL/GenBank/DDBJ whole genome shotgun (WGS) entry which is preliminary data.</text>
</comment>
<keyword evidence="1" id="KW-0808">Transferase</keyword>
<dbReference type="GO" id="GO:0005737">
    <property type="term" value="C:cytoplasm"/>
    <property type="evidence" value="ECO:0007669"/>
    <property type="project" value="InterPro"/>
</dbReference>
<dbReference type="GO" id="GO:0006084">
    <property type="term" value="P:acetyl-CoA metabolic process"/>
    <property type="evidence" value="ECO:0007669"/>
    <property type="project" value="InterPro"/>
</dbReference>